<dbReference type="InterPro" id="IPR016160">
    <property type="entry name" value="Ald_DH_CS_CYS"/>
</dbReference>
<dbReference type="EMBL" id="CP020331">
    <property type="protein sequence ID" value="AQZ54130.1"/>
    <property type="molecule type" value="Genomic_DNA"/>
</dbReference>
<dbReference type="eggNOG" id="COG1012">
    <property type="taxonomic scope" value="Bacteria"/>
</dbReference>
<geneLocation type="plasmid" evidence="8">
    <name>pmm593</name>
</geneLocation>
<dbReference type="PANTHER" id="PTHR42991:SF1">
    <property type="entry name" value="ALDEHYDE DEHYDROGENASE"/>
    <property type="match status" value="1"/>
</dbReference>
<dbReference type="PROSITE" id="PS00687">
    <property type="entry name" value="ALDEHYDE_DEHYDR_GLU"/>
    <property type="match status" value="1"/>
</dbReference>
<dbReference type="Gene3D" id="3.40.309.10">
    <property type="entry name" value="Aldehyde Dehydrogenase, Chain A, domain 2"/>
    <property type="match status" value="1"/>
</dbReference>
<evidence type="ECO:0000259" key="6">
    <source>
        <dbReference type="Pfam" id="PF00171"/>
    </source>
</evidence>
<evidence type="ECO:0000256" key="3">
    <source>
        <dbReference type="PROSITE-ProRule" id="PRU10007"/>
    </source>
</evidence>
<dbReference type="OrthoDB" id="9761688at2"/>
<feature type="coiled-coil region" evidence="5">
    <location>
        <begin position="82"/>
        <end position="109"/>
    </location>
</feature>
<feature type="active site" evidence="3">
    <location>
        <position position="242"/>
    </location>
</feature>
<sequence>MAQAQAAILPQTETISIRNPFSGAPVGELCVNTPVEIDAAVINAKAAARAFRFSTPATRRALLNALAAEMAADAENLARIVSSEMGKTIREARNEIRRAQNTLKLAGDAATFLDGEALHCAVVEGGADRLATVTYEPVGVVGAITPFNYPVNLLCHKLGPAIAAGNAVVAKPSPKAPLAANRLCELARKAGWPDDLFQVVNGGAEAALALARAPIDLLSFTGGPAAGLALKNASGLVRCLMELGGNDPLFVLPDADLDRAVATTIGHRFEIAGQSCAAVKKLYLHADIEKPFTDRLMAAVDGVEFGDPARDDTDMGTVIDLPAARMVAERIAATVSAGEGRLLAGGNHDGTVFAPTVLTDVAANAPVIAEETFGPVIAIRRFSDAGAAIAEVNAGEYGLQAGVFTNDHALIRMFSRNLAVGGVMINEGPDFRAEHVPFGGIKRSGLGREGVRVAIREMSEQKVVID</sequence>
<dbReference type="SUPFAM" id="SSF53720">
    <property type="entry name" value="ALDH-like"/>
    <property type="match status" value="1"/>
</dbReference>
<dbReference type="EC" id="1.2.1.73" evidence="7"/>
<name>A0A1U9Z914_9HYPH</name>
<dbReference type="InterPro" id="IPR051020">
    <property type="entry name" value="ALDH-related_metabolic_enz"/>
</dbReference>
<dbReference type="RefSeq" id="WP_018066813.1">
    <property type="nucleotide sequence ID" value="NZ_AQWH01000028.1"/>
</dbReference>
<dbReference type="Pfam" id="PF00171">
    <property type="entry name" value="Aldedh"/>
    <property type="match status" value="1"/>
</dbReference>
<comment type="similarity">
    <text evidence="1 4">Belongs to the aldehyde dehydrogenase family.</text>
</comment>
<accession>A0A1U9Z914</accession>
<dbReference type="Gene3D" id="3.40.605.10">
    <property type="entry name" value="Aldehyde Dehydrogenase, Chain A, domain 1"/>
    <property type="match status" value="1"/>
</dbReference>
<dbReference type="InterPro" id="IPR016161">
    <property type="entry name" value="Ald_DH/histidinol_DH"/>
</dbReference>
<keyword evidence="2 4" id="KW-0560">Oxidoreductase</keyword>
<dbReference type="GO" id="GO:0008911">
    <property type="term" value="F:lactaldehyde dehydrogenase (NAD+) activity"/>
    <property type="evidence" value="ECO:0007669"/>
    <property type="project" value="TreeGrafter"/>
</dbReference>
<dbReference type="GO" id="GO:0102984">
    <property type="term" value="F:sulfoacetaldehyde dehydrogenase activity"/>
    <property type="evidence" value="ECO:0007669"/>
    <property type="project" value="UniProtKB-EC"/>
</dbReference>
<keyword evidence="7" id="KW-0614">Plasmid</keyword>
<dbReference type="KEGG" id="mmed:Mame_04838"/>
<reference evidence="7 8" key="1">
    <citation type="submission" date="2017-03" db="EMBL/GenBank/DDBJ databases">
        <title>Foreign affairs: Plasmid Transfer between Roseobacters and Rhizobia.</title>
        <authorList>
            <person name="Bartling P."/>
            <person name="Bunk B."/>
            <person name="Overmann J."/>
            <person name="Brinkmann H."/>
            <person name="Petersen J."/>
        </authorList>
    </citation>
    <scope>NUCLEOTIDE SEQUENCE [LARGE SCALE GENOMIC DNA]</scope>
    <source>
        <strain evidence="7 8">MACL11</strain>
        <plasmid evidence="8">Plasmid pmm593</plasmid>
    </source>
</reference>
<proteinExistence type="inferred from homology"/>
<evidence type="ECO:0000256" key="5">
    <source>
        <dbReference type="SAM" id="Coils"/>
    </source>
</evidence>
<keyword evidence="5" id="KW-0175">Coiled coil</keyword>
<organism evidence="7 8">
    <name type="scientific">Martelella mediterranea DSM 17316</name>
    <dbReference type="NCBI Taxonomy" id="1122214"/>
    <lineage>
        <taxon>Bacteria</taxon>
        <taxon>Pseudomonadati</taxon>
        <taxon>Pseudomonadota</taxon>
        <taxon>Alphaproteobacteria</taxon>
        <taxon>Hyphomicrobiales</taxon>
        <taxon>Aurantimonadaceae</taxon>
        <taxon>Martelella</taxon>
    </lineage>
</organism>
<dbReference type="InterPro" id="IPR016162">
    <property type="entry name" value="Ald_DH_N"/>
</dbReference>
<dbReference type="InterPro" id="IPR029510">
    <property type="entry name" value="Ald_DH_CS_GLU"/>
</dbReference>
<dbReference type="PANTHER" id="PTHR42991">
    <property type="entry name" value="ALDEHYDE DEHYDROGENASE"/>
    <property type="match status" value="1"/>
</dbReference>
<gene>
    <name evidence="7" type="primary">safD_2</name>
    <name evidence="7" type="ORF">Mame_04838</name>
</gene>
<feature type="domain" description="Aldehyde dehydrogenase" evidence="6">
    <location>
        <begin position="11"/>
        <end position="464"/>
    </location>
</feature>
<dbReference type="PROSITE" id="PS00070">
    <property type="entry name" value="ALDEHYDE_DEHYDR_CYS"/>
    <property type="match status" value="1"/>
</dbReference>
<dbReference type="Proteomes" id="UP000191135">
    <property type="component" value="Plasmid pMM593"/>
</dbReference>
<evidence type="ECO:0000313" key="8">
    <source>
        <dbReference type="Proteomes" id="UP000191135"/>
    </source>
</evidence>
<protein>
    <submittedName>
        <fullName evidence="7">Sulfoacetaldehyde dehydrogenase</fullName>
        <ecNumber evidence="7">1.2.1.73</ecNumber>
    </submittedName>
</protein>
<evidence type="ECO:0000256" key="2">
    <source>
        <dbReference type="ARBA" id="ARBA00023002"/>
    </source>
</evidence>
<keyword evidence="8" id="KW-1185">Reference proteome</keyword>
<evidence type="ECO:0000313" key="7">
    <source>
        <dbReference type="EMBL" id="AQZ54130.1"/>
    </source>
</evidence>
<dbReference type="InterPro" id="IPR015590">
    <property type="entry name" value="Aldehyde_DH_dom"/>
</dbReference>
<evidence type="ECO:0000256" key="1">
    <source>
        <dbReference type="ARBA" id="ARBA00009986"/>
    </source>
</evidence>
<dbReference type="AlphaFoldDB" id="A0A1U9Z914"/>
<dbReference type="InterPro" id="IPR016163">
    <property type="entry name" value="Ald_DH_C"/>
</dbReference>
<evidence type="ECO:0000256" key="4">
    <source>
        <dbReference type="RuleBase" id="RU003345"/>
    </source>
</evidence>